<sequence length="77" mass="8600">MEMRAADLAAHLATRHNRDHTQARAEYELHLMAARRPALRPAAIDGMLLDALLNDAPINPHTLRAVMDQTLQIPTKP</sequence>
<evidence type="ECO:0000313" key="2">
    <source>
        <dbReference type="EMBL" id="GHI83148.1"/>
    </source>
</evidence>
<feature type="region of interest" description="Disordered" evidence="1">
    <location>
        <begin position="1"/>
        <end position="21"/>
    </location>
</feature>
<protein>
    <submittedName>
        <fullName evidence="2">Uncharacterized protein</fullName>
    </submittedName>
</protein>
<evidence type="ECO:0000313" key="3">
    <source>
        <dbReference type="Proteomes" id="UP000600026"/>
    </source>
</evidence>
<gene>
    <name evidence="2" type="ORF">Sxan_05120</name>
</gene>
<dbReference type="Gene3D" id="1.10.357.10">
    <property type="entry name" value="Tetracycline Repressor, domain 2"/>
    <property type="match status" value="1"/>
</dbReference>
<proteinExistence type="predicted"/>
<accession>A0A919L9I1</accession>
<dbReference type="Proteomes" id="UP000600026">
    <property type="component" value="Unassembled WGS sequence"/>
</dbReference>
<dbReference type="EMBL" id="BNEE01000003">
    <property type="protein sequence ID" value="GHI83148.1"/>
    <property type="molecule type" value="Genomic_DNA"/>
</dbReference>
<organism evidence="2 3">
    <name type="scientific">Streptomyces xanthophaeus</name>
    <dbReference type="NCBI Taxonomy" id="67385"/>
    <lineage>
        <taxon>Bacteria</taxon>
        <taxon>Bacillati</taxon>
        <taxon>Actinomycetota</taxon>
        <taxon>Actinomycetes</taxon>
        <taxon>Kitasatosporales</taxon>
        <taxon>Streptomycetaceae</taxon>
        <taxon>Streptomyces</taxon>
    </lineage>
</organism>
<comment type="caution">
    <text evidence="2">The sequence shown here is derived from an EMBL/GenBank/DDBJ whole genome shotgun (WGS) entry which is preliminary data.</text>
</comment>
<keyword evidence="3" id="KW-1185">Reference proteome</keyword>
<reference evidence="2" key="1">
    <citation type="submission" date="2020-09" db="EMBL/GenBank/DDBJ databases">
        <title>Whole genome shotgun sequence of Streptomyces xanthophaeus NBRC 12829.</title>
        <authorList>
            <person name="Komaki H."/>
            <person name="Tamura T."/>
        </authorList>
    </citation>
    <scope>NUCLEOTIDE SEQUENCE</scope>
    <source>
        <strain evidence="2">NBRC 12829</strain>
    </source>
</reference>
<dbReference type="AlphaFoldDB" id="A0A919L9I1"/>
<evidence type="ECO:0000256" key="1">
    <source>
        <dbReference type="SAM" id="MobiDB-lite"/>
    </source>
</evidence>
<name>A0A919L9I1_9ACTN</name>